<comment type="caution">
    <text evidence="1">The sequence shown here is derived from an EMBL/GenBank/DDBJ whole genome shotgun (WGS) entry which is preliminary data.</text>
</comment>
<gene>
    <name evidence="1" type="ORF">O181_067534</name>
</gene>
<proteinExistence type="predicted"/>
<organism evidence="1 2">
    <name type="scientific">Austropuccinia psidii MF-1</name>
    <dbReference type="NCBI Taxonomy" id="1389203"/>
    <lineage>
        <taxon>Eukaryota</taxon>
        <taxon>Fungi</taxon>
        <taxon>Dikarya</taxon>
        <taxon>Basidiomycota</taxon>
        <taxon>Pucciniomycotina</taxon>
        <taxon>Pucciniomycetes</taxon>
        <taxon>Pucciniales</taxon>
        <taxon>Sphaerophragmiaceae</taxon>
        <taxon>Austropuccinia</taxon>
    </lineage>
</organism>
<accession>A0A9Q3EV50</accession>
<evidence type="ECO:0000313" key="2">
    <source>
        <dbReference type="Proteomes" id="UP000765509"/>
    </source>
</evidence>
<name>A0A9Q3EV50_9BASI</name>
<dbReference type="EMBL" id="AVOT02033842">
    <property type="protein sequence ID" value="MBW0527819.1"/>
    <property type="molecule type" value="Genomic_DNA"/>
</dbReference>
<reference evidence="1" key="1">
    <citation type="submission" date="2021-03" db="EMBL/GenBank/DDBJ databases">
        <title>Draft genome sequence of rust myrtle Austropuccinia psidii MF-1, a brazilian biotype.</title>
        <authorList>
            <person name="Quecine M.C."/>
            <person name="Pachon D.M.R."/>
            <person name="Bonatelli M.L."/>
            <person name="Correr F.H."/>
            <person name="Franceschini L.M."/>
            <person name="Leite T.F."/>
            <person name="Margarido G.R.A."/>
            <person name="Almeida C.A."/>
            <person name="Ferrarezi J.A."/>
            <person name="Labate C.A."/>
        </authorList>
    </citation>
    <scope>NUCLEOTIDE SEQUENCE</scope>
    <source>
        <strain evidence="1">MF-1</strain>
    </source>
</reference>
<evidence type="ECO:0000313" key="1">
    <source>
        <dbReference type="EMBL" id="MBW0527819.1"/>
    </source>
</evidence>
<dbReference type="Proteomes" id="UP000765509">
    <property type="component" value="Unassembled WGS sequence"/>
</dbReference>
<protein>
    <submittedName>
        <fullName evidence="1">Uncharacterized protein</fullName>
    </submittedName>
</protein>
<keyword evidence="2" id="KW-1185">Reference proteome</keyword>
<dbReference type="AlphaFoldDB" id="A0A9Q3EV50"/>
<sequence>MSSGEHPVKFLHWLQDAIQFFKNHGGCFNEQIISSLILQEEISDLSLCKSVMSFIKDYMSLTHEQPSFSQCFLTLQACFQQLTSLQLSCNAPILNIDAQRSCLPSSGTTIEVS</sequence>